<dbReference type="Pfam" id="PF03466">
    <property type="entry name" value="LysR_substrate"/>
    <property type="match status" value="1"/>
</dbReference>
<dbReference type="Gene3D" id="3.40.190.290">
    <property type="match status" value="1"/>
</dbReference>
<dbReference type="SUPFAM" id="SSF53850">
    <property type="entry name" value="Periplasmic binding protein-like II"/>
    <property type="match status" value="1"/>
</dbReference>
<dbReference type="Proteomes" id="UP000787635">
    <property type="component" value="Unassembled WGS sequence"/>
</dbReference>
<name>A0ABX1E1W4_9PROT</name>
<dbReference type="PROSITE" id="PS50931">
    <property type="entry name" value="HTH_LYSR"/>
    <property type="match status" value="1"/>
</dbReference>
<evidence type="ECO:0000313" key="6">
    <source>
        <dbReference type="EMBL" id="NKC31129.1"/>
    </source>
</evidence>
<dbReference type="RefSeq" id="WP_168029726.1">
    <property type="nucleotide sequence ID" value="NZ_JAAVNE010000012.1"/>
</dbReference>
<keyword evidence="3" id="KW-0238">DNA-binding</keyword>
<evidence type="ECO:0000313" key="7">
    <source>
        <dbReference type="Proteomes" id="UP000787635"/>
    </source>
</evidence>
<comment type="caution">
    <text evidence="6">The sequence shown here is derived from an EMBL/GenBank/DDBJ whole genome shotgun (WGS) entry which is preliminary data.</text>
</comment>
<keyword evidence="7" id="KW-1185">Reference proteome</keyword>
<dbReference type="InterPro" id="IPR058163">
    <property type="entry name" value="LysR-type_TF_proteobact-type"/>
</dbReference>
<organism evidence="6 7">
    <name type="scientific">Falsiroseomonas selenitidurans</name>
    <dbReference type="NCBI Taxonomy" id="2716335"/>
    <lineage>
        <taxon>Bacteria</taxon>
        <taxon>Pseudomonadati</taxon>
        <taxon>Pseudomonadota</taxon>
        <taxon>Alphaproteobacteria</taxon>
        <taxon>Acetobacterales</taxon>
        <taxon>Roseomonadaceae</taxon>
        <taxon>Falsiroseomonas</taxon>
    </lineage>
</organism>
<comment type="similarity">
    <text evidence="1">Belongs to the LysR transcriptional regulatory family.</text>
</comment>
<evidence type="ECO:0000256" key="4">
    <source>
        <dbReference type="ARBA" id="ARBA00023163"/>
    </source>
</evidence>
<keyword evidence="4" id="KW-0804">Transcription</keyword>
<dbReference type="InterPro" id="IPR000847">
    <property type="entry name" value="LysR_HTH_N"/>
</dbReference>
<sequence>MDKLDALRAFLAVADRASFAAAARSLRWSPAAATRAVAMVEAELGVALFHRTTRVVRLTEPGAIYAEHCRRILADLEAARSQVRGEDAAPRGTLSVTAPVVFGRLHILPVAEKLAAAHEALSVRLTFVDRVTHLVEEGFDIGVRIGVLPNSALIAVPLTEVRRVLVASPSYIAAHGEPGSPDELRQHAIIAFDGLEATDAWRFAAAGHPDAAPSSVSLAPRLTVNSADAAIAAALRGRGITRVLSYQVEEAVADGRLRHLLRSHEPPAVPVSLLYQASRRGSANVMAFVREARARFAGPASVRA</sequence>
<reference evidence="6 7" key="1">
    <citation type="submission" date="2020-03" db="EMBL/GenBank/DDBJ databases">
        <title>Roseomonas selenitidurans sp. nov. isolated from urban soil.</title>
        <authorList>
            <person name="Liu H."/>
        </authorList>
    </citation>
    <scope>NUCLEOTIDE SEQUENCE [LARGE SCALE GENOMIC DNA]</scope>
    <source>
        <strain evidence="6 7">BU-1</strain>
    </source>
</reference>
<keyword evidence="2" id="KW-0805">Transcription regulation</keyword>
<dbReference type="PANTHER" id="PTHR30537">
    <property type="entry name" value="HTH-TYPE TRANSCRIPTIONAL REGULATOR"/>
    <property type="match status" value="1"/>
</dbReference>
<feature type="domain" description="HTH lysR-type" evidence="5">
    <location>
        <begin position="1"/>
        <end position="59"/>
    </location>
</feature>
<gene>
    <name evidence="6" type="ORF">HEQ75_09685</name>
</gene>
<dbReference type="PANTHER" id="PTHR30537:SF5">
    <property type="entry name" value="HTH-TYPE TRANSCRIPTIONAL ACTIVATOR TTDR-RELATED"/>
    <property type="match status" value="1"/>
</dbReference>
<evidence type="ECO:0000259" key="5">
    <source>
        <dbReference type="PROSITE" id="PS50931"/>
    </source>
</evidence>
<evidence type="ECO:0000256" key="1">
    <source>
        <dbReference type="ARBA" id="ARBA00009437"/>
    </source>
</evidence>
<dbReference type="Pfam" id="PF00126">
    <property type="entry name" value="HTH_1"/>
    <property type="match status" value="1"/>
</dbReference>
<dbReference type="InterPro" id="IPR036388">
    <property type="entry name" value="WH-like_DNA-bd_sf"/>
</dbReference>
<proteinExistence type="inferred from homology"/>
<evidence type="ECO:0000256" key="3">
    <source>
        <dbReference type="ARBA" id="ARBA00023125"/>
    </source>
</evidence>
<accession>A0ABX1E1W4</accession>
<evidence type="ECO:0000256" key="2">
    <source>
        <dbReference type="ARBA" id="ARBA00023015"/>
    </source>
</evidence>
<dbReference type="EMBL" id="JAAVNE010000012">
    <property type="protein sequence ID" value="NKC31129.1"/>
    <property type="molecule type" value="Genomic_DNA"/>
</dbReference>
<dbReference type="InterPro" id="IPR005119">
    <property type="entry name" value="LysR_subst-bd"/>
</dbReference>
<dbReference type="InterPro" id="IPR036390">
    <property type="entry name" value="WH_DNA-bd_sf"/>
</dbReference>
<dbReference type="Gene3D" id="1.10.10.10">
    <property type="entry name" value="Winged helix-like DNA-binding domain superfamily/Winged helix DNA-binding domain"/>
    <property type="match status" value="1"/>
</dbReference>
<protein>
    <submittedName>
        <fullName evidence="6">LysR family transcriptional regulator</fullName>
    </submittedName>
</protein>
<dbReference type="SUPFAM" id="SSF46785">
    <property type="entry name" value="Winged helix' DNA-binding domain"/>
    <property type="match status" value="1"/>
</dbReference>